<keyword evidence="4" id="KW-0460">Magnesium</keyword>
<proteinExistence type="inferred from homology"/>
<dbReference type="InterPro" id="IPR036412">
    <property type="entry name" value="HAD-like_sf"/>
</dbReference>
<sequence length="216" mass="24280">MNISVNNGIKAVIFDMDGVLIDAKEWHYDALNKSLAIFGLEISMRDHLVTFDGLSTGQKLKILSKTNVLPQSLHPFINEMKQQYTMDITHQLCKPVFHHQYALSKLKENGYKLVVASNSIRNTVKVMMDKAALADYLDFFLSNQDVVHGKPDPEIYNLAIERLGLLPQECVIVEDNENGLRAAIASGANVLKVETVNDVTYDNIMNFIKLVEAKND</sequence>
<dbReference type="InterPro" id="IPR051600">
    <property type="entry name" value="Beta-PGM-like"/>
</dbReference>
<dbReference type="InterPro" id="IPR023214">
    <property type="entry name" value="HAD_sf"/>
</dbReference>
<dbReference type="Gene3D" id="3.40.50.1000">
    <property type="entry name" value="HAD superfamily/HAD-like"/>
    <property type="match status" value="1"/>
</dbReference>
<evidence type="ECO:0000256" key="3">
    <source>
        <dbReference type="ARBA" id="ARBA00022723"/>
    </source>
</evidence>
<dbReference type="Pfam" id="PF13419">
    <property type="entry name" value="HAD_2"/>
    <property type="match status" value="1"/>
</dbReference>
<comment type="cofactor">
    <cofactor evidence="1">
        <name>Mg(2+)</name>
        <dbReference type="ChEBI" id="CHEBI:18420"/>
    </cofactor>
</comment>
<gene>
    <name evidence="5" type="primary">wesG</name>
</gene>
<dbReference type="PANTHER" id="PTHR46193:SF9">
    <property type="entry name" value="HALOACID DEHALOGENASE-LIKE HYDROLASE DOMAIN-CONTAINING PROTEIN SGPP"/>
    <property type="match status" value="1"/>
</dbReference>
<name>A0A346AC99_AERHY</name>
<dbReference type="SUPFAM" id="SSF56784">
    <property type="entry name" value="HAD-like"/>
    <property type="match status" value="1"/>
</dbReference>
<reference evidence="5" key="1">
    <citation type="submission" date="2018-06" db="EMBL/GenBank/DDBJ databases">
        <title>Genetic diversity of the Aeromonas Hydrophila O antigens and development of a suspension array for serotype detection.</title>
        <authorList>
            <person name="Cao H."/>
            <person name="Liu B."/>
        </authorList>
    </citation>
    <scope>NUCLEOTIDE SEQUENCE</scope>
    <source>
        <strain evidence="5">G5372</strain>
    </source>
</reference>
<dbReference type="EMBL" id="MH449675">
    <property type="protein sequence ID" value="AXL04861.1"/>
    <property type="molecule type" value="Genomic_DNA"/>
</dbReference>
<dbReference type="CDD" id="cd07505">
    <property type="entry name" value="HAD_BPGM-like"/>
    <property type="match status" value="1"/>
</dbReference>
<evidence type="ECO:0000256" key="4">
    <source>
        <dbReference type="ARBA" id="ARBA00022842"/>
    </source>
</evidence>
<keyword evidence="3" id="KW-0479">Metal-binding</keyword>
<evidence type="ECO:0000313" key="5">
    <source>
        <dbReference type="EMBL" id="AXL04861.1"/>
    </source>
</evidence>
<protein>
    <submittedName>
        <fullName evidence="5">Phosphorylated carbohydrates phosphatase</fullName>
    </submittedName>
</protein>
<accession>A0A346AC99</accession>
<dbReference type="SFLD" id="SFLDS00003">
    <property type="entry name" value="Haloacid_Dehalogenase"/>
    <property type="match status" value="1"/>
</dbReference>
<dbReference type="PANTHER" id="PTHR46193">
    <property type="entry name" value="6-PHOSPHOGLUCONATE PHOSPHATASE"/>
    <property type="match status" value="1"/>
</dbReference>
<dbReference type="InterPro" id="IPR023198">
    <property type="entry name" value="PGP-like_dom2"/>
</dbReference>
<dbReference type="InterPro" id="IPR041492">
    <property type="entry name" value="HAD_2"/>
</dbReference>
<dbReference type="GO" id="GO:0003824">
    <property type="term" value="F:catalytic activity"/>
    <property type="evidence" value="ECO:0007669"/>
    <property type="project" value="UniProtKB-ARBA"/>
</dbReference>
<evidence type="ECO:0000256" key="2">
    <source>
        <dbReference type="ARBA" id="ARBA00006171"/>
    </source>
</evidence>
<dbReference type="Gene3D" id="1.10.150.240">
    <property type="entry name" value="Putative phosphatase, domain 2"/>
    <property type="match status" value="1"/>
</dbReference>
<dbReference type="NCBIfam" id="TIGR01509">
    <property type="entry name" value="HAD-SF-IA-v3"/>
    <property type="match status" value="1"/>
</dbReference>
<dbReference type="NCBIfam" id="TIGR01549">
    <property type="entry name" value="HAD-SF-IA-v1"/>
    <property type="match status" value="1"/>
</dbReference>
<evidence type="ECO:0000256" key="1">
    <source>
        <dbReference type="ARBA" id="ARBA00001946"/>
    </source>
</evidence>
<dbReference type="AlphaFoldDB" id="A0A346AC99"/>
<organism evidence="5">
    <name type="scientific">Aeromonas hydrophila</name>
    <dbReference type="NCBI Taxonomy" id="644"/>
    <lineage>
        <taxon>Bacteria</taxon>
        <taxon>Pseudomonadati</taxon>
        <taxon>Pseudomonadota</taxon>
        <taxon>Gammaproteobacteria</taxon>
        <taxon>Aeromonadales</taxon>
        <taxon>Aeromonadaceae</taxon>
        <taxon>Aeromonas</taxon>
    </lineage>
</organism>
<dbReference type="GO" id="GO:0046872">
    <property type="term" value="F:metal ion binding"/>
    <property type="evidence" value="ECO:0007669"/>
    <property type="project" value="UniProtKB-KW"/>
</dbReference>
<dbReference type="SFLD" id="SFLDG01129">
    <property type="entry name" value="C1.5:_HAD__Beta-PGM__Phosphata"/>
    <property type="match status" value="1"/>
</dbReference>
<comment type="similarity">
    <text evidence="2">Belongs to the HAD-like hydrolase superfamily. CbbY/CbbZ/Gph/YieH family.</text>
</comment>
<dbReference type="SFLD" id="SFLDG01135">
    <property type="entry name" value="C1.5.6:_HAD__Beta-PGM__Phospha"/>
    <property type="match status" value="1"/>
</dbReference>
<dbReference type="InterPro" id="IPR006439">
    <property type="entry name" value="HAD-SF_hydro_IA"/>
</dbReference>